<dbReference type="AlphaFoldDB" id="A0A6A6YWQ3"/>
<dbReference type="Proteomes" id="UP000504636">
    <property type="component" value="Unplaced"/>
</dbReference>
<reference evidence="4" key="3">
    <citation type="submission" date="2025-04" db="UniProtKB">
        <authorList>
            <consortium name="RefSeq"/>
        </authorList>
    </citation>
    <scope>IDENTIFICATION</scope>
    <source>
        <strain evidence="4">CBS 304.34</strain>
    </source>
</reference>
<organism evidence="2">
    <name type="scientific">Mytilinidion resinicola</name>
    <dbReference type="NCBI Taxonomy" id="574789"/>
    <lineage>
        <taxon>Eukaryota</taxon>
        <taxon>Fungi</taxon>
        <taxon>Dikarya</taxon>
        <taxon>Ascomycota</taxon>
        <taxon>Pezizomycotina</taxon>
        <taxon>Dothideomycetes</taxon>
        <taxon>Pleosporomycetidae</taxon>
        <taxon>Mytilinidiales</taxon>
        <taxon>Mytilinidiaceae</taxon>
        <taxon>Mytilinidion</taxon>
    </lineage>
</organism>
<evidence type="ECO:0000313" key="4">
    <source>
        <dbReference type="RefSeq" id="XP_033580336.1"/>
    </source>
</evidence>
<evidence type="ECO:0000313" key="3">
    <source>
        <dbReference type="Proteomes" id="UP000504636"/>
    </source>
</evidence>
<keyword evidence="3" id="KW-1185">Reference proteome</keyword>
<evidence type="ECO:0000256" key="1">
    <source>
        <dbReference type="SAM" id="MobiDB-lite"/>
    </source>
</evidence>
<dbReference type="RefSeq" id="XP_033580336.1">
    <property type="nucleotide sequence ID" value="XM_033719426.1"/>
</dbReference>
<accession>A0A6A6YWQ3</accession>
<name>A0A6A6YWQ3_9PEZI</name>
<reference evidence="4" key="2">
    <citation type="submission" date="2020-04" db="EMBL/GenBank/DDBJ databases">
        <authorList>
            <consortium name="NCBI Genome Project"/>
        </authorList>
    </citation>
    <scope>NUCLEOTIDE SEQUENCE</scope>
    <source>
        <strain evidence="4">CBS 304.34</strain>
    </source>
</reference>
<feature type="region of interest" description="Disordered" evidence="1">
    <location>
        <begin position="41"/>
        <end position="83"/>
    </location>
</feature>
<feature type="compositionally biased region" description="Basic residues" evidence="1">
    <location>
        <begin position="62"/>
        <end position="83"/>
    </location>
</feature>
<sequence>MILRPASPGRGNSIRLIRKPWQVPHWQTRVSPNALSQSLGFLPDTFLKPRPPPPPPRASRLAPHRCAKPLKVKNKHCSNKQDP</sequence>
<dbReference type="GeneID" id="54460319"/>
<gene>
    <name evidence="2 4" type="ORF">BDZ99DRAFT_460623</name>
</gene>
<dbReference type="EMBL" id="MU003696">
    <property type="protein sequence ID" value="KAF2813372.1"/>
    <property type="molecule type" value="Genomic_DNA"/>
</dbReference>
<proteinExistence type="predicted"/>
<evidence type="ECO:0000313" key="2">
    <source>
        <dbReference type="EMBL" id="KAF2813372.1"/>
    </source>
</evidence>
<reference evidence="2 4" key="1">
    <citation type="journal article" date="2020" name="Stud. Mycol.">
        <title>101 Dothideomycetes genomes: a test case for predicting lifestyles and emergence of pathogens.</title>
        <authorList>
            <person name="Haridas S."/>
            <person name="Albert R."/>
            <person name="Binder M."/>
            <person name="Bloem J."/>
            <person name="Labutti K."/>
            <person name="Salamov A."/>
            <person name="Andreopoulos B."/>
            <person name="Baker S."/>
            <person name="Barry K."/>
            <person name="Bills G."/>
            <person name="Bluhm B."/>
            <person name="Cannon C."/>
            <person name="Castanera R."/>
            <person name="Culley D."/>
            <person name="Daum C."/>
            <person name="Ezra D."/>
            <person name="Gonzalez J."/>
            <person name="Henrissat B."/>
            <person name="Kuo A."/>
            <person name="Liang C."/>
            <person name="Lipzen A."/>
            <person name="Lutzoni F."/>
            <person name="Magnuson J."/>
            <person name="Mondo S."/>
            <person name="Nolan M."/>
            <person name="Ohm R."/>
            <person name="Pangilinan J."/>
            <person name="Park H.-J."/>
            <person name="Ramirez L."/>
            <person name="Alfaro M."/>
            <person name="Sun H."/>
            <person name="Tritt A."/>
            <person name="Yoshinaga Y."/>
            <person name="Zwiers L.-H."/>
            <person name="Turgeon B."/>
            <person name="Goodwin S."/>
            <person name="Spatafora J."/>
            <person name="Crous P."/>
            <person name="Grigoriev I."/>
        </authorList>
    </citation>
    <scope>NUCLEOTIDE SEQUENCE</scope>
    <source>
        <strain evidence="2 4">CBS 304.34</strain>
    </source>
</reference>
<protein>
    <submittedName>
        <fullName evidence="2 4">Uncharacterized protein</fullName>
    </submittedName>
</protein>